<dbReference type="SUPFAM" id="SSF50692">
    <property type="entry name" value="ADC-like"/>
    <property type="match status" value="1"/>
</dbReference>
<reference evidence="6" key="1">
    <citation type="submission" date="2018-08" db="EMBL/GenBank/DDBJ databases">
        <title>Murine metabolic-syndrome-specific gut microbial biobank.</title>
        <authorList>
            <person name="Liu C."/>
        </authorList>
    </citation>
    <scope>NUCLEOTIDE SEQUENCE [LARGE SCALE GENOMIC DNA]</scope>
    <source>
        <strain evidence="6">Z82</strain>
    </source>
</reference>
<dbReference type="PANTHER" id="PTHR43742:SF6">
    <property type="entry name" value="OXIDOREDUCTASE YYAE-RELATED"/>
    <property type="match status" value="1"/>
</dbReference>
<dbReference type="InterPro" id="IPR009010">
    <property type="entry name" value="Asp_de-COase-like_dom_sf"/>
</dbReference>
<dbReference type="PROSITE" id="PS51669">
    <property type="entry name" value="4FE4S_MOW_BIS_MGD"/>
    <property type="match status" value="1"/>
</dbReference>
<dbReference type="Pfam" id="PF01568">
    <property type="entry name" value="Molydop_binding"/>
    <property type="match status" value="1"/>
</dbReference>
<dbReference type="GO" id="GO:0016491">
    <property type="term" value="F:oxidoreductase activity"/>
    <property type="evidence" value="ECO:0007669"/>
    <property type="project" value="InterPro"/>
</dbReference>
<dbReference type="Gene3D" id="2.40.40.20">
    <property type="match status" value="1"/>
</dbReference>
<dbReference type="InterPro" id="IPR050612">
    <property type="entry name" value="Prok_Mopterin_Oxidored"/>
</dbReference>
<dbReference type="GO" id="GO:0046872">
    <property type="term" value="F:metal ion binding"/>
    <property type="evidence" value="ECO:0007669"/>
    <property type="project" value="UniProtKB-KW"/>
</dbReference>
<evidence type="ECO:0000256" key="1">
    <source>
        <dbReference type="ARBA" id="ARBA00010312"/>
    </source>
</evidence>
<comment type="similarity">
    <text evidence="1">Belongs to the prokaryotic molybdopterin-containing oxidoreductase family.</text>
</comment>
<evidence type="ECO:0000256" key="2">
    <source>
        <dbReference type="ARBA" id="ARBA00022723"/>
    </source>
</evidence>
<dbReference type="GO" id="GO:0051536">
    <property type="term" value="F:iron-sulfur cluster binding"/>
    <property type="evidence" value="ECO:0007669"/>
    <property type="project" value="UniProtKB-KW"/>
</dbReference>
<dbReference type="Gene3D" id="3.40.228.10">
    <property type="entry name" value="Dimethylsulfoxide Reductase, domain 2"/>
    <property type="match status" value="1"/>
</dbReference>
<dbReference type="GO" id="GO:0043546">
    <property type="term" value="F:molybdopterin cofactor binding"/>
    <property type="evidence" value="ECO:0007669"/>
    <property type="project" value="InterPro"/>
</dbReference>
<dbReference type="GO" id="GO:0018818">
    <property type="term" value="F:acetylene hydratase activity"/>
    <property type="evidence" value="ECO:0007669"/>
    <property type="project" value="InterPro"/>
</dbReference>
<dbReference type="Gene3D" id="3.40.50.740">
    <property type="match status" value="2"/>
</dbReference>
<feature type="domain" description="4Fe-4S Mo/W bis-MGD-type" evidence="5">
    <location>
        <begin position="11"/>
        <end position="68"/>
    </location>
</feature>
<dbReference type="InterPro" id="IPR006656">
    <property type="entry name" value="Mopterin_OxRdtase"/>
</dbReference>
<dbReference type="Gene3D" id="2.20.25.90">
    <property type="entry name" value="ADC-like domains"/>
    <property type="match status" value="1"/>
</dbReference>
<keyword evidence="2" id="KW-0479">Metal-binding</keyword>
<evidence type="ECO:0000313" key="6">
    <source>
        <dbReference type="EMBL" id="NBI33786.1"/>
    </source>
</evidence>
<sequence length="778" mass="87187">MNSQIPLPDGGKIVKTNCFECHAKCGVLCEVDKDGTLVSVKGNPEDPRSQGRLCGKGLSATKILYDPERLRWPLRRKGERGAGDWERITWDEALDWLVDRIQTLTNEYGAETIAYGQGTGRGTNQWTARMGNAGGRVHHSQAPGNICLVPMMVQSVVQTGGFSIFDGCDFDNADCIVFWGANSVWTEATYCSGQIGRSRDRGAKLIVIDPFFEHPLAAKADYFVGVRPGSDPYLAMAWLNVIIGEDLYDHEFTKKYTNAAMLLIEGPNVPLNAQLLDPEGNPQSMLVFDKNTGTMVDIHTPGVDEDMDYRGMVKLADGSEAPVTTVWNALKLLVEPWTPEKASELCWVPADVIRDSARTYATAPSATINVFQGVEEQTNCKDTIQLILMIIALCGNFEKKGGNLSMPFWTQMFTLSGPSPESATELRMVDDRSPGYLNGSGNTNMIFNAMITGEPYPIKGYIMVQGNPLSWSEDTKFVRKALMSLDLLVCMDYYMSPTCELADLVLPSTHWTERDYLADEVCSEWVFAQQRAVDPLYERRSDVWFWRTLGNRLNPEWWPWETDEELFDWQLEQTHAGVTWDELKDNWIHHLEPTPSRNYQQNGFATPSGRVELYCVVNLVAGGSPFPGANEPKESVYSTPEVAKDYPLTAITGRRYPIYYHSAYRGIPTLREIVPEPQVIFHTSVAKELGIEYGEWVWIESPTGRITMKARPSDGLDPRVCVIPHGWWQGCKELNLPDYPDDMCNANVITGSRAYSDDFMTPGLRSTLCRIVKKEGGE</sequence>
<dbReference type="CDD" id="cd02781">
    <property type="entry name" value="MopB_CT_Acetylene-hydratase"/>
    <property type="match status" value="1"/>
</dbReference>
<organism evidence="6">
    <name type="scientific">Muribaculaceae bacterium Z82</name>
    <dbReference type="NCBI Taxonomy" id="2304548"/>
    <lineage>
        <taxon>Bacteria</taxon>
        <taxon>Pseudomonadati</taxon>
        <taxon>Bacteroidota</taxon>
        <taxon>Bacteroidia</taxon>
        <taxon>Bacteroidales</taxon>
        <taxon>Muribaculaceae</taxon>
    </lineage>
</organism>
<comment type="caution">
    <text evidence="6">The sequence shown here is derived from an EMBL/GenBank/DDBJ whole genome shotgun (WGS) entry which is preliminary data.</text>
</comment>
<dbReference type="EMBL" id="QWKH01000006">
    <property type="protein sequence ID" value="NBI33786.1"/>
    <property type="molecule type" value="Genomic_DNA"/>
</dbReference>
<proteinExistence type="inferred from homology"/>
<dbReference type="SMART" id="SM00926">
    <property type="entry name" value="Molybdop_Fe4S4"/>
    <property type="match status" value="1"/>
</dbReference>
<dbReference type="InterPro" id="IPR006963">
    <property type="entry name" value="Mopterin_OxRdtase_4Fe-4S_dom"/>
</dbReference>
<dbReference type="AlphaFoldDB" id="A0A7C9NUW6"/>
<accession>A0A7C9NUW6</accession>
<evidence type="ECO:0000259" key="5">
    <source>
        <dbReference type="PROSITE" id="PS51669"/>
    </source>
</evidence>
<name>A0A7C9NUW6_9BACT</name>
<dbReference type="InterPro" id="IPR037949">
    <property type="entry name" value="MopB_CT_Acetylene-hydratase"/>
</dbReference>
<evidence type="ECO:0000256" key="4">
    <source>
        <dbReference type="ARBA" id="ARBA00023014"/>
    </source>
</evidence>
<keyword evidence="4" id="KW-0411">Iron-sulfur</keyword>
<dbReference type="InterPro" id="IPR006657">
    <property type="entry name" value="MoPterin_dinucl-bd_dom"/>
</dbReference>
<evidence type="ECO:0000256" key="3">
    <source>
        <dbReference type="ARBA" id="ARBA00023004"/>
    </source>
</evidence>
<dbReference type="PANTHER" id="PTHR43742">
    <property type="entry name" value="TRIMETHYLAMINE-N-OXIDE REDUCTASE"/>
    <property type="match status" value="1"/>
</dbReference>
<protein>
    <submittedName>
        <fullName evidence="6">Dehydrogenase</fullName>
    </submittedName>
</protein>
<dbReference type="SUPFAM" id="SSF53706">
    <property type="entry name" value="Formate dehydrogenase/DMSO reductase, domains 1-3"/>
    <property type="match status" value="1"/>
</dbReference>
<dbReference type="Pfam" id="PF04879">
    <property type="entry name" value="Molybdop_Fe4S4"/>
    <property type="match status" value="1"/>
</dbReference>
<keyword evidence="3" id="KW-0408">Iron</keyword>
<dbReference type="Pfam" id="PF00384">
    <property type="entry name" value="Molybdopterin"/>
    <property type="match status" value="1"/>
</dbReference>
<gene>
    <name evidence="6" type="ORF">D1639_01795</name>
</gene>